<keyword evidence="3" id="KW-0378">Hydrolase</keyword>
<dbReference type="OrthoDB" id="446723at2759"/>
<evidence type="ECO:0000256" key="1">
    <source>
        <dbReference type="SAM" id="Phobius"/>
    </source>
</evidence>
<keyword evidence="1" id="KW-0472">Membrane</keyword>
<reference evidence="3" key="1">
    <citation type="submission" date="2021-03" db="EMBL/GenBank/DDBJ databases">
        <title>Evolutionary innovations through gain and loss of genes in the ectomycorrhizal Boletales.</title>
        <authorList>
            <person name="Wu G."/>
            <person name="Miyauchi S."/>
            <person name="Morin E."/>
            <person name="Yang Z.-L."/>
            <person name="Xu J."/>
            <person name="Martin F.M."/>
        </authorList>
    </citation>
    <scope>NUCLEOTIDE SEQUENCE</scope>
    <source>
        <strain evidence="3">BR01</strain>
    </source>
</reference>
<keyword evidence="4" id="KW-1185">Reference proteome</keyword>
<dbReference type="Pfam" id="PF12697">
    <property type="entry name" value="Abhydrolase_6"/>
    <property type="match status" value="1"/>
</dbReference>
<feature type="domain" description="AB hydrolase-1" evidence="2">
    <location>
        <begin position="221"/>
        <end position="426"/>
    </location>
</feature>
<comment type="caution">
    <text evidence="3">The sequence shown here is derived from an EMBL/GenBank/DDBJ whole genome shotgun (WGS) entry which is preliminary data.</text>
</comment>
<dbReference type="Proteomes" id="UP000683000">
    <property type="component" value="Unassembled WGS sequence"/>
</dbReference>
<dbReference type="GO" id="GO:0006660">
    <property type="term" value="P:phosphatidylserine catabolic process"/>
    <property type="evidence" value="ECO:0007669"/>
    <property type="project" value="TreeGrafter"/>
</dbReference>
<dbReference type="GO" id="GO:0005789">
    <property type="term" value="C:endoplasmic reticulum membrane"/>
    <property type="evidence" value="ECO:0007669"/>
    <property type="project" value="TreeGrafter"/>
</dbReference>
<feature type="transmembrane region" description="Helical" evidence="1">
    <location>
        <begin position="120"/>
        <end position="140"/>
    </location>
</feature>
<evidence type="ECO:0000259" key="2">
    <source>
        <dbReference type="Pfam" id="PF12697"/>
    </source>
</evidence>
<dbReference type="SUPFAM" id="SSF53474">
    <property type="entry name" value="alpha/beta-Hydrolases"/>
    <property type="match status" value="1"/>
</dbReference>
<dbReference type="GO" id="GO:0004622">
    <property type="term" value="F:phosphatidylcholine lysophospholipase activity"/>
    <property type="evidence" value="ECO:0007669"/>
    <property type="project" value="TreeGrafter"/>
</dbReference>
<dbReference type="GO" id="GO:0047372">
    <property type="term" value="F:monoacylglycerol lipase activity"/>
    <property type="evidence" value="ECO:0007669"/>
    <property type="project" value="TreeGrafter"/>
</dbReference>
<keyword evidence="1" id="KW-0812">Transmembrane</keyword>
<proteinExistence type="predicted"/>
<dbReference type="EMBL" id="JAGFBS010000013">
    <property type="protein sequence ID" value="KAG6375931.1"/>
    <property type="molecule type" value="Genomic_DNA"/>
</dbReference>
<protein>
    <submittedName>
        <fullName evidence="3">Alpha/Beta hydrolase protein</fullName>
    </submittedName>
</protein>
<dbReference type="PANTHER" id="PTHR12277:SF194">
    <property type="entry name" value="FI04476P"/>
    <property type="match status" value="1"/>
</dbReference>
<accession>A0A8I3A8M3</accession>
<dbReference type="Gene3D" id="3.40.50.1820">
    <property type="entry name" value="alpha/beta hydrolase"/>
    <property type="match status" value="1"/>
</dbReference>
<dbReference type="InterPro" id="IPR029058">
    <property type="entry name" value="AB_hydrolase_fold"/>
</dbReference>
<gene>
    <name evidence="3" type="ORF">JVT61DRAFT_2800</name>
</gene>
<sequence>MDTHMGLLGFRPLPNQWHDGRSCEHCGAKQGWRRRYKQDSPYLSHVVEGPGGLHNCEERPKRCALLPSSSINTGKHPSHSTVPRPHIHTCSSHHTIMTALHTKNSADVDNPGILSRARTCLAVLGGVYVLIVLLLTVPFIQSQLIYMHALKLPWNARFDAPERHGLAPGKTFNFRITTPDNYTLGAWFILSDDHYHSLPFPPSPSAAETHLAEALRSRPTLLFLHGNSATRAIPGRVQYYSAFVSRLQTNVLTIDYRGFGDSQGSPSERGLATDARAAFDWLIANGATPENVLIVGHSLGTAVASSLAVSLSEESTRVRGLVLMSPFTSMHTLVDTYSVFGVFPVMLPLTVVPRAAELYKKFLVHRFDTLSIITRVKVPVLIVHAEDDFDISHTHSDALFDALINPFLPSVDPLPSDPHSWTREHWHTFQTQMATKRAAREMLLVRTNIPHFGAMDTFAASNETVVLLKTLTGAHNDVGALEGTQEVIRTLFSLA</sequence>
<dbReference type="GO" id="GO:0052651">
    <property type="term" value="P:monoacylglycerol catabolic process"/>
    <property type="evidence" value="ECO:0007669"/>
    <property type="project" value="TreeGrafter"/>
</dbReference>
<dbReference type="AlphaFoldDB" id="A0A8I3A8M3"/>
<dbReference type="PANTHER" id="PTHR12277">
    <property type="entry name" value="ALPHA/BETA HYDROLASE DOMAIN-CONTAINING PROTEIN"/>
    <property type="match status" value="1"/>
</dbReference>
<evidence type="ECO:0000313" key="3">
    <source>
        <dbReference type="EMBL" id="KAG6375931.1"/>
    </source>
</evidence>
<dbReference type="InterPro" id="IPR000073">
    <property type="entry name" value="AB_hydrolase_1"/>
</dbReference>
<evidence type="ECO:0000313" key="4">
    <source>
        <dbReference type="Proteomes" id="UP000683000"/>
    </source>
</evidence>
<keyword evidence="1" id="KW-1133">Transmembrane helix</keyword>
<name>A0A8I3A8M3_9AGAM</name>
<organism evidence="3 4">
    <name type="scientific">Boletus reticuloceps</name>
    <dbReference type="NCBI Taxonomy" id="495285"/>
    <lineage>
        <taxon>Eukaryota</taxon>
        <taxon>Fungi</taxon>
        <taxon>Dikarya</taxon>
        <taxon>Basidiomycota</taxon>
        <taxon>Agaricomycotina</taxon>
        <taxon>Agaricomycetes</taxon>
        <taxon>Agaricomycetidae</taxon>
        <taxon>Boletales</taxon>
        <taxon>Boletineae</taxon>
        <taxon>Boletaceae</taxon>
        <taxon>Boletoideae</taxon>
        <taxon>Boletus</taxon>
    </lineage>
</organism>